<proteinExistence type="predicted"/>
<dbReference type="SMART" id="SM00181">
    <property type="entry name" value="EGF"/>
    <property type="match status" value="5"/>
</dbReference>
<dbReference type="PANTHER" id="PTHR15332">
    <property type="entry name" value="PROPROTEIN CONVERTASE SUBTILISIN_KEXIN TYPE 5-LIKE"/>
    <property type="match status" value="1"/>
</dbReference>
<dbReference type="FunFam" id="2.10.220.10:FF:000113">
    <property type="entry name" value="Uncharacterized protein"/>
    <property type="match status" value="1"/>
</dbReference>
<keyword evidence="2" id="KW-1133">Transmembrane helix</keyword>
<dbReference type="CDD" id="cd00064">
    <property type="entry name" value="FU"/>
    <property type="match status" value="4"/>
</dbReference>
<feature type="domain" description="EGF-like" evidence="4">
    <location>
        <begin position="923"/>
        <end position="952"/>
    </location>
</feature>
<keyword evidence="2" id="KW-0812">Transmembrane</keyword>
<dbReference type="SMART" id="SM00261">
    <property type="entry name" value="FU"/>
    <property type="match status" value="9"/>
</dbReference>
<evidence type="ECO:0000313" key="5">
    <source>
        <dbReference type="EMBL" id="CAD8159061.1"/>
    </source>
</evidence>
<keyword evidence="2" id="KW-0472">Membrane</keyword>
<evidence type="ECO:0000256" key="2">
    <source>
        <dbReference type="SAM" id="Phobius"/>
    </source>
</evidence>
<evidence type="ECO:0000256" key="1">
    <source>
        <dbReference type="SAM" id="MobiDB-lite"/>
    </source>
</evidence>
<feature type="transmembrane region" description="Helical" evidence="2">
    <location>
        <begin position="1122"/>
        <end position="1141"/>
    </location>
</feature>
<feature type="compositionally biased region" description="Basic and acidic residues" evidence="1">
    <location>
        <begin position="1698"/>
        <end position="1718"/>
    </location>
</feature>
<feature type="region of interest" description="Disordered" evidence="1">
    <location>
        <begin position="1624"/>
        <end position="1657"/>
    </location>
</feature>
<gene>
    <name evidence="5" type="ORF">PPENT_87.1.T0320296</name>
</gene>
<feature type="region of interest" description="Disordered" evidence="1">
    <location>
        <begin position="1835"/>
        <end position="1987"/>
    </location>
</feature>
<dbReference type="EMBL" id="CAJJDO010000032">
    <property type="protein sequence ID" value="CAD8159061.1"/>
    <property type="molecule type" value="Genomic_DNA"/>
</dbReference>
<feature type="chain" id="PRO_5035862666" description="EGF-like domain-containing protein" evidence="3">
    <location>
        <begin position="18"/>
        <end position="2033"/>
    </location>
</feature>
<feature type="compositionally biased region" description="Acidic residues" evidence="1">
    <location>
        <begin position="1835"/>
        <end position="1847"/>
    </location>
</feature>
<feature type="domain" description="EGF-like" evidence="4">
    <location>
        <begin position="1063"/>
        <end position="1104"/>
    </location>
</feature>
<feature type="transmembrane region" description="Helical" evidence="2">
    <location>
        <begin position="1184"/>
        <end position="1204"/>
    </location>
</feature>
<evidence type="ECO:0000259" key="4">
    <source>
        <dbReference type="SMART" id="SM00181"/>
    </source>
</evidence>
<dbReference type="FunFam" id="2.10.220.10:FF:000112">
    <property type="entry name" value="Furin-like protease 2"/>
    <property type="match status" value="1"/>
</dbReference>
<evidence type="ECO:0000256" key="3">
    <source>
        <dbReference type="SAM" id="SignalP"/>
    </source>
</evidence>
<dbReference type="InterPro" id="IPR000742">
    <property type="entry name" value="EGF"/>
</dbReference>
<reference evidence="5" key="1">
    <citation type="submission" date="2021-01" db="EMBL/GenBank/DDBJ databases">
        <authorList>
            <consortium name="Genoscope - CEA"/>
            <person name="William W."/>
        </authorList>
    </citation>
    <scope>NUCLEOTIDE SEQUENCE</scope>
</reference>
<dbReference type="Proteomes" id="UP000689195">
    <property type="component" value="Unassembled WGS sequence"/>
</dbReference>
<feature type="domain" description="EGF-like" evidence="4">
    <location>
        <begin position="830"/>
        <end position="862"/>
    </location>
</feature>
<feature type="domain" description="EGF-like" evidence="4">
    <location>
        <begin position="875"/>
        <end position="907"/>
    </location>
</feature>
<feature type="signal peptide" evidence="3">
    <location>
        <begin position="1"/>
        <end position="17"/>
    </location>
</feature>
<feature type="compositionally biased region" description="Basic and acidic residues" evidence="1">
    <location>
        <begin position="1449"/>
        <end position="1458"/>
    </location>
</feature>
<feature type="transmembrane region" description="Helical" evidence="2">
    <location>
        <begin position="1153"/>
        <end position="1172"/>
    </location>
</feature>
<dbReference type="CDD" id="cd22249">
    <property type="entry name" value="UDM1_RNF168_RNF169-like"/>
    <property type="match status" value="1"/>
</dbReference>
<feature type="region of interest" description="Disordered" evidence="1">
    <location>
        <begin position="1773"/>
        <end position="1795"/>
    </location>
</feature>
<evidence type="ECO:0000313" key="6">
    <source>
        <dbReference type="Proteomes" id="UP000689195"/>
    </source>
</evidence>
<feature type="compositionally biased region" description="Basic and acidic residues" evidence="1">
    <location>
        <begin position="1859"/>
        <end position="1868"/>
    </location>
</feature>
<feature type="region of interest" description="Disordered" evidence="1">
    <location>
        <begin position="1435"/>
        <end position="1464"/>
    </location>
</feature>
<feature type="compositionally biased region" description="Polar residues" evidence="1">
    <location>
        <begin position="1927"/>
        <end position="1936"/>
    </location>
</feature>
<name>A0A8S1TZ95_9CILI</name>
<dbReference type="InterPro" id="IPR006212">
    <property type="entry name" value="Furin_repeat"/>
</dbReference>
<dbReference type="OrthoDB" id="307869at2759"/>
<feature type="compositionally biased region" description="Basic and acidic residues" evidence="1">
    <location>
        <begin position="1938"/>
        <end position="1953"/>
    </location>
</feature>
<feature type="transmembrane region" description="Helical" evidence="2">
    <location>
        <begin position="1225"/>
        <end position="1246"/>
    </location>
</feature>
<feature type="domain" description="EGF-like" evidence="4">
    <location>
        <begin position="1013"/>
        <end position="1043"/>
    </location>
</feature>
<keyword evidence="6" id="KW-1185">Reference proteome</keyword>
<feature type="region of interest" description="Disordered" evidence="1">
    <location>
        <begin position="1683"/>
        <end position="1718"/>
    </location>
</feature>
<feature type="region of interest" description="Disordered" evidence="1">
    <location>
        <begin position="1501"/>
        <end position="1552"/>
    </location>
</feature>
<feature type="transmembrane region" description="Helical" evidence="2">
    <location>
        <begin position="1299"/>
        <end position="1321"/>
    </location>
</feature>
<dbReference type="PANTHER" id="PTHR15332:SF175">
    <property type="entry name" value="PROPROTEIN CONVERTASE SUBTILISIN_KEXIN TYPE 5-LIKE"/>
    <property type="match status" value="1"/>
</dbReference>
<keyword evidence="3" id="KW-0732">Signal</keyword>
<organism evidence="5 6">
    <name type="scientific">Paramecium pentaurelia</name>
    <dbReference type="NCBI Taxonomy" id="43138"/>
    <lineage>
        <taxon>Eukaryota</taxon>
        <taxon>Sar</taxon>
        <taxon>Alveolata</taxon>
        <taxon>Ciliophora</taxon>
        <taxon>Intramacronucleata</taxon>
        <taxon>Oligohymenophorea</taxon>
        <taxon>Peniculida</taxon>
        <taxon>Parameciidae</taxon>
        <taxon>Paramecium</taxon>
    </lineage>
</organism>
<sequence>MFIILLITHILIDVAYSGTISPAIFKAYLTTDTSFLNEITSLKLNTYYLIRFEFDLPTTLNPSTDFMRIEVTGFKSMAFYFATYQFTNPSANGNLYLELKADTSTKILTPLIVFYATTGASTKPHTCYAFSYRTSVTSSLDDSPIKTFTITGGAITFSSSISVPNKIFGQKSMYSINLSFENSLSEGTKLLTFPRPSNLQSDATITCTGTPSTTIACTYDSVSNLISIVNLDSTKTQTISIEFTNPPSPTSSITFNNFITYIDSVQVDSSSTSSQVTGYNDGLLTTLTVESGSYKVGQSGASIRYKFTSLNDIQIGSTIELILPSDIQWITSSPSCSINYVSVTACSYVVVTTQSITVTITASASIPGGTSLILTVNSIRTPYTFSPVTGFSLQIKRGIVEYDKNLNFGSLTMTEQSGITLTYFGRTEGKNGAQSTYTISTKFDTIQPIGTKITFTLQGYILSNVDKIDFTGFPSFTSTNLQVTSSAYTISIQFSTALNSNQNYDAIIYNIVNKDSAGTITAETTNNNFKISSTDKGTAGTLPSSVPNIIIAEKIVQEKQLLGVVDNYQFRITLSNQLTAGSSIIVIMPDNFSVEQTDCKAAVDNIEGFTVDTCSVNSKEITIKINTNQVKTIQFRFNNLIRNPKSYSSTYQFKIRTQKDTNIIDESQSSDGPNLSFQLKCIPNSSQFCKECDVSNNCQSCYTDTSITQNIYLFDNKCLSTCGSLYYSDSSNKCQKCPNYCQECTSNTLCQSCIDDTIQEIKNGKCVLKCTEKQFDFNGKCTDCNDNCNTCIDQSTKCTSCGETNNLLYQNKCVSQCPTGIFQIGFSCIACTSPCKTCDTGPTVCLTCVANYYYKKPSLSCVTDCGNRYYKDGSECTQCSDPCNNCLSNTICIDCLTGYYFFNNSCVSTIPNGYYKSGTSLSKCPDICGNCISETECTSCPTNKYLLSKQCIDKCPEKYYSQSFVCYSCDVSCLQCSSNTVCTQCPENQQHLTGKCYQNCPNKYYSQDYQCLSCQSSCATCVNGLECKTCPISAPYMLNNLCVQSCLTNYYIKSFVCIKCSNECATCDEKGCLTCIQNYKFLDQTCLTSCPTGYQDLNNIEICEKVTETEQQVISNLQENKYIPIPFTIVSFIMILSVVVAKIQKTETFIPGSAVGLLGLIIIGSWAVLLLLQLDYLLEKLETYLLMAAIGVHVILNLINLCVIKHCTKGDTAFNLWYTARKSNSCAYIFLNLLSILSFSMTRFYFSRYFGFRFLKCKLSDVENMVGMNIINGLCAFFCCIPALIASVLLAYRDQLREQLFISSIDSFIVTIIFGICLIWETQKEENFFEDINYASVSQSHQVIPEFFQTQRSKQSKRFSFEDSMNGQKFNQHEQDEEPSFPKIDESIEYKDPNYSQQPFQKMLQKNSQFTFKQEMLDPKQDNSNRFQEEVILQIPNNDVSEPLSIGESQRDQQDMQEQKYTLEQQQQQQQKILEEQQRIEYEKQQEQLRQLEQQNKIEEQKKKEIQKQNEEQQRQEEIKKQELDRQAELKRIEDKKKQEEEKQKQEQIKQQEQERIRKQKEQQILEEQKKQQELLIQQQQEAQRIAKQKEEEKLALEKEQAQKLEKQKEEERLIFEREEAQRIEKQKEEERQIQEREEAQRIEKQKEEEKLDLERQEQQRIEQQKELERIELEKQEAQRIEQQKEEERLAQLTQQQKIEEEQKQAEQNKIEQEQQAERLRQEELKIKEQEEEVKRIQEEQQKQEELRIQQEIEQKKKDEELQQLLEEQKLQEQKEQEMLQRQKQSRKTADQNSEIEIMQNEIEDLKQDINEFDQKNNNKLNDIILVDQDDDDVGWNIENEEDDDQVYDQGVTAQQKKLQKEIIQDDKNDADDDWDVPTSGFLRKDQQIEEPINPFKGYNQRQAAESDLFKQSRDDSDDEDWAANKISPSEFNILNQRFDHEKHSITQAERSKKFSQTGQNFKSVVKRPTLPDPQTNSDNESIDQQSVFDQFARNQLNQVPKKQNQGLNKIYLQRQQIKQKGTNNIGINDIKF</sequence>
<accession>A0A8S1TZ95</accession>
<feature type="transmembrane region" description="Helical" evidence="2">
    <location>
        <begin position="1266"/>
        <end position="1292"/>
    </location>
</feature>
<comment type="caution">
    <text evidence="5">The sequence shown here is derived from an EMBL/GenBank/DDBJ whole genome shotgun (WGS) entry which is preliminary data.</text>
</comment>
<feature type="compositionally biased region" description="Polar residues" evidence="1">
    <location>
        <begin position="1973"/>
        <end position="1987"/>
    </location>
</feature>
<protein>
    <recommendedName>
        <fullName evidence="4">EGF-like domain-containing protein</fullName>
    </recommendedName>
</protein>